<dbReference type="InterPro" id="IPR015655">
    <property type="entry name" value="PP2C"/>
</dbReference>
<protein>
    <submittedName>
        <fullName evidence="2">Serine/threonine-protein phosphatase</fullName>
    </submittedName>
</protein>
<dbReference type="PROSITE" id="PS51746">
    <property type="entry name" value="PPM_2"/>
    <property type="match status" value="1"/>
</dbReference>
<dbReference type="OrthoDB" id="9801841at2"/>
<dbReference type="SUPFAM" id="SSF81606">
    <property type="entry name" value="PP2C-like"/>
    <property type="match status" value="1"/>
</dbReference>
<dbReference type="Pfam" id="PF13672">
    <property type="entry name" value="PP2C_2"/>
    <property type="match status" value="1"/>
</dbReference>
<keyword evidence="3" id="KW-1185">Reference proteome</keyword>
<dbReference type="SMART" id="SM00331">
    <property type="entry name" value="PP2C_SIG"/>
    <property type="match status" value="1"/>
</dbReference>
<dbReference type="GO" id="GO:0004722">
    <property type="term" value="F:protein serine/threonine phosphatase activity"/>
    <property type="evidence" value="ECO:0007669"/>
    <property type="project" value="InterPro"/>
</dbReference>
<dbReference type="CDD" id="cd00143">
    <property type="entry name" value="PP2Cc"/>
    <property type="match status" value="1"/>
</dbReference>
<proteinExistence type="predicted"/>
<dbReference type="Proteomes" id="UP000321822">
    <property type="component" value="Unassembled WGS sequence"/>
</dbReference>
<dbReference type="SMART" id="SM00332">
    <property type="entry name" value="PP2Cc"/>
    <property type="match status" value="1"/>
</dbReference>
<reference evidence="2 3" key="1">
    <citation type="submission" date="2019-07" db="EMBL/GenBank/DDBJ databases">
        <title>Genomes of sea-ice associated Colwellia species.</title>
        <authorList>
            <person name="Bowman J.P."/>
        </authorList>
    </citation>
    <scope>NUCLEOTIDE SEQUENCE [LARGE SCALE GENOMIC DNA]</scope>
    <source>
        <strain evidence="2 3">ACAM 459</strain>
    </source>
</reference>
<dbReference type="PANTHER" id="PTHR47992">
    <property type="entry name" value="PROTEIN PHOSPHATASE"/>
    <property type="match status" value="1"/>
</dbReference>
<accession>A0A5C6QDW5</accession>
<dbReference type="Gene3D" id="3.60.40.10">
    <property type="entry name" value="PPM-type phosphatase domain"/>
    <property type="match status" value="1"/>
</dbReference>
<dbReference type="AlphaFoldDB" id="A0A5C6QDW5"/>
<gene>
    <name evidence="2" type="ORF">ESZ36_13055</name>
</gene>
<feature type="domain" description="PPM-type phosphatase" evidence="1">
    <location>
        <begin position="2"/>
        <end position="244"/>
    </location>
</feature>
<sequence length="247" mass="27249">MNYHIKSLCHQGSIRDNNEDAISYGIHKELDVVWMLIADGMGGHNAGEIASAMLVDHIKYAWGKVSITNQANWLTWITEQLNAANLSILKQAKNTMGQQGMGTTGVLMVIENNKCHLGWVGDSRAYTLKDKNLVQETIDHTMLQELVNKGAISAATAKSAKTKNLLSQAIGVREKIVVDTVTIAIDSGDTIMLSTDGLHDYLTNREINHYLSEFSIEKNVCDDMVEQAIAKNSRDNLTVGLIHLNDK</sequence>
<name>A0A5C6QDW5_9GAMM</name>
<dbReference type="InterPro" id="IPR001932">
    <property type="entry name" value="PPM-type_phosphatase-like_dom"/>
</dbReference>
<dbReference type="RefSeq" id="WP_146788712.1">
    <property type="nucleotide sequence ID" value="NZ_VOLT01000006.1"/>
</dbReference>
<dbReference type="InterPro" id="IPR036457">
    <property type="entry name" value="PPM-type-like_dom_sf"/>
</dbReference>
<organism evidence="2 3">
    <name type="scientific">Colwellia demingiae</name>
    <dbReference type="NCBI Taxonomy" id="89401"/>
    <lineage>
        <taxon>Bacteria</taxon>
        <taxon>Pseudomonadati</taxon>
        <taxon>Pseudomonadota</taxon>
        <taxon>Gammaproteobacteria</taxon>
        <taxon>Alteromonadales</taxon>
        <taxon>Colwelliaceae</taxon>
        <taxon>Colwellia</taxon>
    </lineage>
</organism>
<comment type="caution">
    <text evidence="2">The sequence shown here is derived from an EMBL/GenBank/DDBJ whole genome shotgun (WGS) entry which is preliminary data.</text>
</comment>
<evidence type="ECO:0000313" key="2">
    <source>
        <dbReference type="EMBL" id="TWX67235.1"/>
    </source>
</evidence>
<evidence type="ECO:0000259" key="1">
    <source>
        <dbReference type="PROSITE" id="PS51746"/>
    </source>
</evidence>
<dbReference type="EMBL" id="VOLT01000006">
    <property type="protein sequence ID" value="TWX67235.1"/>
    <property type="molecule type" value="Genomic_DNA"/>
</dbReference>
<evidence type="ECO:0000313" key="3">
    <source>
        <dbReference type="Proteomes" id="UP000321822"/>
    </source>
</evidence>